<proteinExistence type="inferred from homology"/>
<accession>A0A0C4EFS8</accession>
<keyword evidence="12" id="KW-1185">Reference proteome</keyword>
<dbReference type="InterPro" id="IPR042529">
    <property type="entry name" value="IF_2B-like_C"/>
</dbReference>
<reference evidence="12" key="1">
    <citation type="submission" date="2010-05" db="EMBL/GenBank/DDBJ databases">
        <title>The genome sequence of Magnaporthe poae strain ATCC 64411.</title>
        <authorList>
            <person name="Ma L.-J."/>
            <person name="Dead R."/>
            <person name="Young S."/>
            <person name="Zeng Q."/>
            <person name="Koehrsen M."/>
            <person name="Alvarado L."/>
            <person name="Berlin A."/>
            <person name="Chapman S.B."/>
            <person name="Chen Z."/>
            <person name="Freedman E."/>
            <person name="Gellesch M."/>
            <person name="Goldberg J."/>
            <person name="Griggs A."/>
            <person name="Gujja S."/>
            <person name="Heilman E.R."/>
            <person name="Heiman D."/>
            <person name="Hepburn T."/>
            <person name="Howarth C."/>
            <person name="Jen D."/>
            <person name="Larson L."/>
            <person name="Mehta T."/>
            <person name="Neiman D."/>
            <person name="Pearson M."/>
            <person name="Roberts A."/>
            <person name="Saif S."/>
            <person name="Shea T."/>
            <person name="Shenoy N."/>
            <person name="Sisk P."/>
            <person name="Stolte C."/>
            <person name="Sykes S."/>
            <person name="Walk T."/>
            <person name="White J."/>
            <person name="Yandava C."/>
            <person name="Haas B."/>
            <person name="Nusbaum C."/>
            <person name="Birren B."/>
        </authorList>
    </citation>
    <scope>NUCLEOTIDE SEQUENCE [LARGE SCALE GENOMIC DNA]</scope>
    <source>
        <strain evidence="12">ATCC 64411 / 73-15</strain>
    </source>
</reference>
<comment type="similarity">
    <text evidence="2 9">Belongs to the eIF-2B alpha/beta/delta subunits family.</text>
</comment>
<dbReference type="OrthoDB" id="10254737at2759"/>
<comment type="subcellular location">
    <subcellularLocation>
        <location evidence="1">Cytoplasm</location>
        <location evidence="1">Cytosol</location>
    </subcellularLocation>
</comment>
<sequence length="109" mass="11683">MLGVESVFANGTLYAPAGTSDVAAAASALALPVVALCESINVDRDRVAVEPLTYNEVDPDRCSDTNFRLLFDTTREKHVSVLVTEYETETGNAPIASVLAILKKQEDPN</sequence>
<evidence type="ECO:0000313" key="10">
    <source>
        <dbReference type="EMBL" id="KLU92732.1"/>
    </source>
</evidence>
<keyword evidence="3" id="KW-0963">Cytoplasm</keyword>
<organism evidence="11 12">
    <name type="scientific">Magnaporthiopsis poae (strain ATCC 64411 / 73-15)</name>
    <name type="common">Kentucky bluegrass fungus</name>
    <name type="synonym">Magnaporthe poae</name>
    <dbReference type="NCBI Taxonomy" id="644358"/>
    <lineage>
        <taxon>Eukaryota</taxon>
        <taxon>Fungi</taxon>
        <taxon>Dikarya</taxon>
        <taxon>Ascomycota</taxon>
        <taxon>Pezizomycotina</taxon>
        <taxon>Sordariomycetes</taxon>
        <taxon>Sordariomycetidae</taxon>
        <taxon>Magnaporthales</taxon>
        <taxon>Magnaporthaceae</taxon>
        <taxon>Magnaporthiopsis</taxon>
    </lineage>
</organism>
<evidence type="ECO:0000256" key="4">
    <source>
        <dbReference type="ARBA" id="ARBA00022540"/>
    </source>
</evidence>
<keyword evidence="5" id="KW-0648">Protein biosynthesis</keyword>
<reference evidence="11" key="4">
    <citation type="journal article" date="2015" name="G3 (Bethesda)">
        <title>Genome sequences of three phytopathogenic species of the Magnaporthaceae family of fungi.</title>
        <authorList>
            <person name="Okagaki L.H."/>
            <person name="Nunes C.C."/>
            <person name="Sailsbery J."/>
            <person name="Clay B."/>
            <person name="Brown D."/>
            <person name="John T."/>
            <person name="Oh Y."/>
            <person name="Young N."/>
            <person name="Fitzgerald M."/>
            <person name="Haas B.J."/>
            <person name="Zeng Q."/>
            <person name="Young S."/>
            <person name="Adiconis X."/>
            <person name="Fan L."/>
            <person name="Levin J.Z."/>
            <person name="Mitchell T.K."/>
            <person name="Okubara P.A."/>
            <person name="Farman M.L."/>
            <person name="Kohn L.M."/>
            <person name="Birren B."/>
            <person name="Ma L.-J."/>
            <person name="Dean R.A."/>
        </authorList>
    </citation>
    <scope>NUCLEOTIDE SEQUENCE</scope>
    <source>
        <strain evidence="11">ATCC 64411 / 73-15</strain>
    </source>
</reference>
<dbReference type="EMBL" id="GL876985">
    <property type="protein sequence ID" value="KLU92732.1"/>
    <property type="molecule type" value="Genomic_DNA"/>
</dbReference>
<protein>
    <recommendedName>
        <fullName evidence="6">Translation initiation factor eIF2B subunit delta</fullName>
    </recommendedName>
    <alternativeName>
        <fullName evidence="7">eIF2B GDP-GTP exchange factor subunit delta</fullName>
    </alternativeName>
</protein>
<dbReference type="PANTHER" id="PTHR10233">
    <property type="entry name" value="TRANSLATION INITIATION FACTOR EIF-2B"/>
    <property type="match status" value="1"/>
</dbReference>
<dbReference type="GO" id="GO:0005829">
    <property type="term" value="C:cytosol"/>
    <property type="evidence" value="ECO:0007669"/>
    <property type="project" value="UniProtKB-SubCell"/>
</dbReference>
<name>A0A0C4EFS8_MAGP6</name>
<gene>
    <name evidence="10" type="ORF">MAPG_11634</name>
</gene>
<dbReference type="STRING" id="644358.A0A0C4EFS8"/>
<evidence type="ECO:0000256" key="9">
    <source>
        <dbReference type="RuleBase" id="RU003814"/>
    </source>
</evidence>
<dbReference type="Proteomes" id="UP000011715">
    <property type="component" value="Unassembled WGS sequence"/>
</dbReference>
<dbReference type="EnsemblFungi" id="MAPG_11634T0">
    <property type="protein sequence ID" value="MAPG_11634T0"/>
    <property type="gene ID" value="MAPG_11634"/>
</dbReference>
<dbReference type="EMBL" id="ADBL01002892">
    <property type="status" value="NOT_ANNOTATED_CDS"/>
    <property type="molecule type" value="Genomic_DNA"/>
</dbReference>
<dbReference type="PANTHER" id="PTHR10233:SF14">
    <property type="entry name" value="TRANSLATION INITIATION FACTOR EIF-2B SUBUNIT DELTA"/>
    <property type="match status" value="1"/>
</dbReference>
<dbReference type="AlphaFoldDB" id="A0A0C4EFS8"/>
<comment type="subunit">
    <text evidence="8">Component of the translation initiation factor 2B (eIF2B) complex which is a heterodecamer of two sets of five different subunits: alpha, beta, gamma, delta and epsilon. Subunits alpha, beta and delta comprise a regulatory subcomplex and subunits epsilon and gamma comprise a catalytic subcomplex. Within the complex, the hexameric regulatory complex resides at the center, with the two heterodimeric catalytic subcomplexes bound on opposite sides.</text>
</comment>
<dbReference type="VEuPathDB" id="FungiDB:MAPG_11634"/>
<dbReference type="Pfam" id="PF01008">
    <property type="entry name" value="IF-2B"/>
    <property type="match status" value="1"/>
</dbReference>
<evidence type="ECO:0000256" key="3">
    <source>
        <dbReference type="ARBA" id="ARBA00022490"/>
    </source>
</evidence>
<dbReference type="eggNOG" id="KOG1467">
    <property type="taxonomic scope" value="Eukaryota"/>
</dbReference>
<keyword evidence="4" id="KW-0396">Initiation factor</keyword>
<reference evidence="11" key="5">
    <citation type="submission" date="2015-06" db="UniProtKB">
        <authorList>
            <consortium name="EnsemblFungi"/>
        </authorList>
    </citation>
    <scope>IDENTIFICATION</scope>
    <source>
        <strain evidence="11">ATCC 64411</strain>
    </source>
</reference>
<reference evidence="10" key="3">
    <citation type="submission" date="2011-03" db="EMBL/GenBank/DDBJ databases">
        <title>Annotation of Magnaporthe poae ATCC 64411.</title>
        <authorList>
            <person name="Ma L.-J."/>
            <person name="Dead R."/>
            <person name="Young S.K."/>
            <person name="Zeng Q."/>
            <person name="Gargeya S."/>
            <person name="Fitzgerald M."/>
            <person name="Haas B."/>
            <person name="Abouelleil A."/>
            <person name="Alvarado L."/>
            <person name="Arachchi H.M."/>
            <person name="Berlin A."/>
            <person name="Brown A."/>
            <person name="Chapman S.B."/>
            <person name="Chen Z."/>
            <person name="Dunbar C."/>
            <person name="Freedman E."/>
            <person name="Gearin G."/>
            <person name="Gellesch M."/>
            <person name="Goldberg J."/>
            <person name="Griggs A."/>
            <person name="Gujja S."/>
            <person name="Heiman D."/>
            <person name="Howarth C."/>
            <person name="Larson L."/>
            <person name="Lui A."/>
            <person name="MacDonald P.J.P."/>
            <person name="Mehta T."/>
            <person name="Montmayeur A."/>
            <person name="Murphy C."/>
            <person name="Neiman D."/>
            <person name="Pearson M."/>
            <person name="Priest M."/>
            <person name="Roberts A."/>
            <person name="Saif S."/>
            <person name="Shea T."/>
            <person name="Shenoy N."/>
            <person name="Sisk P."/>
            <person name="Stolte C."/>
            <person name="Sykes S."/>
            <person name="Yandava C."/>
            <person name="Wortman J."/>
            <person name="Nusbaum C."/>
            <person name="Birren B."/>
        </authorList>
    </citation>
    <scope>NUCLEOTIDE SEQUENCE</scope>
    <source>
        <strain evidence="10">ATCC 64411</strain>
    </source>
</reference>
<dbReference type="GO" id="GO:0003743">
    <property type="term" value="F:translation initiation factor activity"/>
    <property type="evidence" value="ECO:0007669"/>
    <property type="project" value="UniProtKB-KW"/>
</dbReference>
<evidence type="ECO:0000256" key="1">
    <source>
        <dbReference type="ARBA" id="ARBA00004514"/>
    </source>
</evidence>
<evidence type="ECO:0000256" key="7">
    <source>
        <dbReference type="ARBA" id="ARBA00044356"/>
    </source>
</evidence>
<evidence type="ECO:0000313" key="12">
    <source>
        <dbReference type="Proteomes" id="UP000011715"/>
    </source>
</evidence>
<dbReference type="SUPFAM" id="SSF100950">
    <property type="entry name" value="NagB/RpiA/CoA transferase-like"/>
    <property type="match status" value="1"/>
</dbReference>
<evidence type="ECO:0000256" key="8">
    <source>
        <dbReference type="ARBA" id="ARBA00046432"/>
    </source>
</evidence>
<evidence type="ECO:0000256" key="5">
    <source>
        <dbReference type="ARBA" id="ARBA00022917"/>
    </source>
</evidence>
<evidence type="ECO:0000313" key="11">
    <source>
        <dbReference type="EnsemblFungi" id="MAPG_11634T0"/>
    </source>
</evidence>
<reference evidence="10" key="2">
    <citation type="submission" date="2010-05" db="EMBL/GenBank/DDBJ databases">
        <title>The Genome Sequence of Magnaporthe poae strain ATCC 64411.</title>
        <authorList>
            <consortium name="The Broad Institute Genome Sequencing Platform"/>
            <consortium name="Broad Institute Genome Sequencing Center for Infectious Disease"/>
            <person name="Ma L.-J."/>
            <person name="Dead R."/>
            <person name="Young S."/>
            <person name="Zeng Q."/>
            <person name="Koehrsen M."/>
            <person name="Alvarado L."/>
            <person name="Berlin A."/>
            <person name="Chapman S.B."/>
            <person name="Chen Z."/>
            <person name="Freedman E."/>
            <person name="Gellesch M."/>
            <person name="Goldberg J."/>
            <person name="Griggs A."/>
            <person name="Gujja S."/>
            <person name="Heilman E.R."/>
            <person name="Heiman D."/>
            <person name="Hepburn T."/>
            <person name="Howarth C."/>
            <person name="Jen D."/>
            <person name="Larson L."/>
            <person name="Mehta T."/>
            <person name="Neiman D."/>
            <person name="Pearson M."/>
            <person name="Roberts A."/>
            <person name="Saif S."/>
            <person name="Shea T."/>
            <person name="Shenoy N."/>
            <person name="Sisk P."/>
            <person name="Stolte C."/>
            <person name="Sykes S."/>
            <person name="Walk T."/>
            <person name="White J."/>
            <person name="Yandava C."/>
            <person name="Haas B."/>
            <person name="Nusbaum C."/>
            <person name="Birren B."/>
        </authorList>
    </citation>
    <scope>NUCLEOTIDE SEQUENCE</scope>
    <source>
        <strain evidence="10">ATCC 64411</strain>
    </source>
</reference>
<dbReference type="InterPro" id="IPR037171">
    <property type="entry name" value="NagB/RpiA_transferase-like"/>
</dbReference>
<evidence type="ECO:0000256" key="2">
    <source>
        <dbReference type="ARBA" id="ARBA00007251"/>
    </source>
</evidence>
<dbReference type="InterPro" id="IPR000649">
    <property type="entry name" value="IF-2B-related"/>
</dbReference>
<evidence type="ECO:0000256" key="6">
    <source>
        <dbReference type="ARBA" id="ARBA00044147"/>
    </source>
</evidence>
<dbReference type="Gene3D" id="3.40.50.10470">
    <property type="entry name" value="Translation initiation factor eif-2b, domain 2"/>
    <property type="match status" value="1"/>
</dbReference>